<evidence type="ECO:0000313" key="2">
    <source>
        <dbReference type="Proteomes" id="UP000499080"/>
    </source>
</evidence>
<evidence type="ECO:0008006" key="3">
    <source>
        <dbReference type="Google" id="ProtNLM"/>
    </source>
</evidence>
<evidence type="ECO:0000313" key="1">
    <source>
        <dbReference type="EMBL" id="GBM82443.1"/>
    </source>
</evidence>
<sequence length="244" mass="27927">MELVTRRSTDLAMKSKLSLSNKLLLYKSLVRPVTSYASPVWGAAAKSNIQTLESAQNIIARQLTNSPWFIRNRYIAKDIKLQPIKDYFKKLAVNFFRAIENHSNPAIQEIPRYDPSLPRKKRRPRTHSSFLINIKGKKSQLALFRAFAEGFPPAGPEPWTRRRHDGNRRTLAPVPYIRRERNERRQSGGRSSGQLGCRTNEKTSLWFLRLARAATHCRLYKNLVDGAPVPSEGTISSTNSLRRT</sequence>
<dbReference type="AlphaFoldDB" id="A0A4Y2IX73"/>
<gene>
    <name evidence="1" type="ORF">AVEN_229484_1</name>
</gene>
<name>A0A4Y2IX73_ARAVE</name>
<protein>
    <recommendedName>
        <fullName evidence="3">RNA-directed DNA polymerase from transposon X-element</fullName>
    </recommendedName>
</protein>
<dbReference type="Proteomes" id="UP000499080">
    <property type="component" value="Unassembled WGS sequence"/>
</dbReference>
<dbReference type="EMBL" id="BGPR01003010">
    <property type="protein sequence ID" value="GBM82443.1"/>
    <property type="molecule type" value="Genomic_DNA"/>
</dbReference>
<keyword evidence="2" id="KW-1185">Reference proteome</keyword>
<reference evidence="1 2" key="1">
    <citation type="journal article" date="2019" name="Sci. Rep.">
        <title>Orb-weaving spider Araneus ventricosus genome elucidates the spidroin gene catalogue.</title>
        <authorList>
            <person name="Kono N."/>
            <person name="Nakamura H."/>
            <person name="Ohtoshi R."/>
            <person name="Moran D.A.P."/>
            <person name="Shinohara A."/>
            <person name="Yoshida Y."/>
            <person name="Fujiwara M."/>
            <person name="Mori M."/>
            <person name="Tomita M."/>
            <person name="Arakawa K."/>
        </authorList>
    </citation>
    <scope>NUCLEOTIDE SEQUENCE [LARGE SCALE GENOMIC DNA]</scope>
</reference>
<accession>A0A4Y2IX73</accession>
<organism evidence="1 2">
    <name type="scientific">Araneus ventricosus</name>
    <name type="common">Orbweaver spider</name>
    <name type="synonym">Epeira ventricosa</name>
    <dbReference type="NCBI Taxonomy" id="182803"/>
    <lineage>
        <taxon>Eukaryota</taxon>
        <taxon>Metazoa</taxon>
        <taxon>Ecdysozoa</taxon>
        <taxon>Arthropoda</taxon>
        <taxon>Chelicerata</taxon>
        <taxon>Arachnida</taxon>
        <taxon>Araneae</taxon>
        <taxon>Araneomorphae</taxon>
        <taxon>Entelegynae</taxon>
        <taxon>Araneoidea</taxon>
        <taxon>Araneidae</taxon>
        <taxon>Araneus</taxon>
    </lineage>
</organism>
<proteinExistence type="predicted"/>
<comment type="caution">
    <text evidence="1">The sequence shown here is derived from an EMBL/GenBank/DDBJ whole genome shotgun (WGS) entry which is preliminary data.</text>
</comment>